<sequence length="37" mass="4199">MKNALAGTYFLCDFLFFSGKTAPAAQQRFLAIQSRVW</sequence>
<evidence type="ECO:0000313" key="2">
    <source>
        <dbReference type="Proteomes" id="UP000009223"/>
    </source>
</evidence>
<gene>
    <name evidence="1" type="ordered locus">TREPR_0873</name>
</gene>
<dbReference type="AlphaFoldDB" id="F5YIM4"/>
<proteinExistence type="predicted"/>
<evidence type="ECO:0000313" key="1">
    <source>
        <dbReference type="EMBL" id="AEF86528.1"/>
    </source>
</evidence>
<reference evidence="2" key="1">
    <citation type="submission" date="2009-12" db="EMBL/GenBank/DDBJ databases">
        <title>Complete sequence of Treponema primitia strain ZAS-2.</title>
        <authorList>
            <person name="Tetu S.G."/>
            <person name="Matson E."/>
            <person name="Ren Q."/>
            <person name="Seshadri R."/>
            <person name="Elbourne L."/>
            <person name="Hassan K.A."/>
            <person name="Durkin A."/>
            <person name="Radune D."/>
            <person name="Mohamoud Y."/>
            <person name="Shay R."/>
            <person name="Jin S."/>
            <person name="Zhang X."/>
            <person name="Lucey K."/>
            <person name="Ballor N.R."/>
            <person name="Ottesen E."/>
            <person name="Rosenthal R."/>
            <person name="Allen A."/>
            <person name="Leadbetter J.R."/>
            <person name="Paulsen I.T."/>
        </authorList>
    </citation>
    <scope>NUCLEOTIDE SEQUENCE [LARGE SCALE GENOMIC DNA]</scope>
    <source>
        <strain evidence="2">ATCC BAA-887 / DSM 12427 / ZAS-2</strain>
    </source>
</reference>
<dbReference type="EMBL" id="CP001843">
    <property type="protein sequence ID" value="AEF86528.1"/>
    <property type="molecule type" value="Genomic_DNA"/>
</dbReference>
<dbReference type="HOGENOM" id="CLU_3349939_0_0_12"/>
<organism evidence="1 2">
    <name type="scientific">Treponema primitia (strain ATCC BAA-887 / DSM 12427 / ZAS-2)</name>
    <dbReference type="NCBI Taxonomy" id="545694"/>
    <lineage>
        <taxon>Bacteria</taxon>
        <taxon>Pseudomonadati</taxon>
        <taxon>Spirochaetota</taxon>
        <taxon>Spirochaetia</taxon>
        <taxon>Spirochaetales</taxon>
        <taxon>Treponemataceae</taxon>
        <taxon>Treponema</taxon>
    </lineage>
</organism>
<dbReference type="KEGG" id="tpi:TREPR_0873"/>
<accession>F5YIM4</accession>
<keyword evidence="2" id="KW-1185">Reference proteome</keyword>
<protein>
    <submittedName>
        <fullName evidence="1">Uncharacterized protein</fullName>
    </submittedName>
</protein>
<dbReference type="Proteomes" id="UP000009223">
    <property type="component" value="Chromosome"/>
</dbReference>
<reference evidence="1 2" key="2">
    <citation type="journal article" date="2011" name="ISME J.">
        <title>RNA-seq reveals cooperative metabolic interactions between two termite-gut spirochete species in co-culture.</title>
        <authorList>
            <person name="Rosenthal A.Z."/>
            <person name="Matson E.G."/>
            <person name="Eldar A."/>
            <person name="Leadbetter J.R."/>
        </authorList>
    </citation>
    <scope>NUCLEOTIDE SEQUENCE [LARGE SCALE GENOMIC DNA]</scope>
    <source>
        <strain evidence="2">ATCC BAA-887 / DSM 12427 / ZAS-2</strain>
    </source>
</reference>
<name>F5YIM4_TREPZ</name>